<dbReference type="InterPro" id="IPR042230">
    <property type="entry name" value="CusF_sf"/>
</dbReference>
<feature type="domain" description="Heavy metal binding" evidence="5">
    <location>
        <begin position="46"/>
        <end position="72"/>
    </location>
</feature>
<dbReference type="EMBL" id="JAKIKS010000004">
    <property type="protein sequence ID" value="MCL1123349.1"/>
    <property type="molecule type" value="Genomic_DNA"/>
</dbReference>
<dbReference type="Gene3D" id="6.10.140.730">
    <property type="match status" value="1"/>
</dbReference>
<evidence type="ECO:0000256" key="2">
    <source>
        <dbReference type="ARBA" id="ARBA00022448"/>
    </source>
</evidence>
<feature type="domain" description="CusB-like beta-barrel" evidence="8">
    <location>
        <begin position="248"/>
        <end position="322"/>
    </location>
</feature>
<evidence type="ECO:0000256" key="1">
    <source>
        <dbReference type="ARBA" id="ARBA00009477"/>
    </source>
</evidence>
<dbReference type="SUPFAM" id="SSF111369">
    <property type="entry name" value="HlyD-like secretion proteins"/>
    <property type="match status" value="1"/>
</dbReference>
<keyword evidence="2" id="KW-0813">Transport</keyword>
<dbReference type="Pfam" id="PF19335">
    <property type="entry name" value="HMBD"/>
    <property type="match status" value="1"/>
</dbReference>
<dbReference type="RefSeq" id="WP_248938632.1">
    <property type="nucleotide sequence ID" value="NZ_JAKIKS010000004.1"/>
</dbReference>
<keyword evidence="4" id="KW-0472">Membrane</keyword>
<dbReference type="Pfam" id="PF25954">
    <property type="entry name" value="Beta-barrel_RND_2"/>
    <property type="match status" value="1"/>
</dbReference>
<feature type="domain" description="CusB-like three alpha-helical bundle" evidence="6">
    <location>
        <begin position="162"/>
        <end position="210"/>
    </location>
</feature>
<protein>
    <submittedName>
        <fullName evidence="10">Efflux RND transporter periplasmic adaptor subunit</fullName>
    </submittedName>
</protein>
<evidence type="ECO:0000259" key="5">
    <source>
        <dbReference type="Pfam" id="PF19335"/>
    </source>
</evidence>
<dbReference type="Gene3D" id="2.40.420.20">
    <property type="match status" value="1"/>
</dbReference>
<evidence type="ECO:0000259" key="9">
    <source>
        <dbReference type="Pfam" id="PF25975"/>
    </source>
</evidence>
<evidence type="ECO:0000313" key="10">
    <source>
        <dbReference type="EMBL" id="MCL1123349.1"/>
    </source>
</evidence>
<evidence type="ECO:0000259" key="7">
    <source>
        <dbReference type="Pfam" id="PF25919"/>
    </source>
</evidence>
<dbReference type="InterPro" id="IPR051909">
    <property type="entry name" value="MFP_Cation_Efflux"/>
</dbReference>
<dbReference type="Proteomes" id="UP001203423">
    <property type="component" value="Unassembled WGS sequence"/>
</dbReference>
<dbReference type="InterPro" id="IPR058790">
    <property type="entry name" value="BSH_CusB"/>
</dbReference>
<dbReference type="Gene3D" id="2.40.50.320">
    <property type="entry name" value="Copper binding periplasmic protein CusF"/>
    <property type="match status" value="1"/>
</dbReference>
<dbReference type="NCBIfam" id="TIGR01730">
    <property type="entry name" value="RND_mfp"/>
    <property type="match status" value="1"/>
</dbReference>
<dbReference type="PANTHER" id="PTHR30097">
    <property type="entry name" value="CATION EFFLUX SYSTEM PROTEIN CUSB"/>
    <property type="match status" value="1"/>
</dbReference>
<keyword evidence="4" id="KW-0812">Transmembrane</keyword>
<gene>
    <name evidence="10" type="ORF">L2764_02335</name>
</gene>
<evidence type="ECO:0000313" key="11">
    <source>
        <dbReference type="Proteomes" id="UP001203423"/>
    </source>
</evidence>
<evidence type="ECO:0000256" key="3">
    <source>
        <dbReference type="SAM" id="MobiDB-lite"/>
    </source>
</evidence>
<dbReference type="Pfam" id="PF25869">
    <property type="entry name" value="3HB_CusB"/>
    <property type="match status" value="1"/>
</dbReference>
<feature type="domain" description="CusB-like barrel-sandwich hybrid" evidence="7">
    <location>
        <begin position="128"/>
        <end position="242"/>
    </location>
</feature>
<evidence type="ECO:0000256" key="4">
    <source>
        <dbReference type="SAM" id="Phobius"/>
    </source>
</evidence>
<comment type="caution">
    <text evidence="10">The sequence shown here is derived from an EMBL/GenBank/DDBJ whole genome shotgun (WGS) entry which is preliminary data.</text>
</comment>
<dbReference type="InterPro" id="IPR006143">
    <property type="entry name" value="RND_pump_MFP"/>
</dbReference>
<feature type="domain" description="CzcB-like C-terminal circularly permuted SH3-like" evidence="9">
    <location>
        <begin position="332"/>
        <end position="390"/>
    </location>
</feature>
<dbReference type="Gene3D" id="2.40.50.100">
    <property type="match status" value="1"/>
</dbReference>
<dbReference type="InterPro" id="IPR021647">
    <property type="entry name" value="CusF_Ec"/>
</dbReference>
<dbReference type="Pfam" id="PF11604">
    <property type="entry name" value="CusF_Ec"/>
    <property type="match status" value="1"/>
</dbReference>
<keyword evidence="11" id="KW-1185">Reference proteome</keyword>
<evidence type="ECO:0000259" key="8">
    <source>
        <dbReference type="Pfam" id="PF25954"/>
    </source>
</evidence>
<feature type="compositionally biased region" description="Basic and acidic residues" evidence="3">
    <location>
        <begin position="400"/>
        <end position="415"/>
    </location>
</feature>
<dbReference type="InterPro" id="IPR058649">
    <property type="entry name" value="CzcB_C"/>
</dbReference>
<feature type="region of interest" description="Disordered" evidence="3">
    <location>
        <begin position="400"/>
        <end position="419"/>
    </location>
</feature>
<proteinExistence type="inferred from homology"/>
<dbReference type="Gene3D" id="2.40.30.170">
    <property type="match status" value="1"/>
</dbReference>
<organism evidence="10 11">
    <name type="scientific">Shewanella surugensis</name>
    <dbReference type="NCBI Taxonomy" id="212020"/>
    <lineage>
        <taxon>Bacteria</taxon>
        <taxon>Pseudomonadati</taxon>
        <taxon>Pseudomonadota</taxon>
        <taxon>Gammaproteobacteria</taxon>
        <taxon>Alteromonadales</taxon>
        <taxon>Shewanellaceae</taxon>
        <taxon>Shewanella</taxon>
    </lineage>
</organism>
<comment type="similarity">
    <text evidence="1">Belongs to the membrane fusion protein (MFP) (TC 8.A.1) family.</text>
</comment>
<dbReference type="InterPro" id="IPR045800">
    <property type="entry name" value="HMBD"/>
</dbReference>
<reference evidence="10 11" key="1">
    <citation type="submission" date="2022-01" db="EMBL/GenBank/DDBJ databases">
        <title>Whole genome-based taxonomy of the Shewanellaceae.</title>
        <authorList>
            <person name="Martin-Rodriguez A.J."/>
        </authorList>
    </citation>
    <scope>NUCLEOTIDE SEQUENCE [LARGE SCALE GENOMIC DNA]</scope>
    <source>
        <strain evidence="10 11">DSM 17177</strain>
    </source>
</reference>
<sequence length="512" mass="56565">MNINIKSLLIGLVIGAVVILAYYQFIAPVSTNNIKGTAPAERKILYWVAPMDANYTRDKPGKSPMGMDLIPVYDEGGKGPDAGPGTIRISPDVVNNLGVRTVVVGYSALHSEIDTVGYVAYDEDTIIHIHPRVEGWIERLHVKAVGDPVKEGEALYDIYSPELVNGQEELLLALDRKNKRLMKAAEDRLLALQLPQSVINQLIKNKKVQQTITFYSPQDGVIEKLDIREGFYVKPGSTLMSIGNLADVWVEAEIFESQAAQVRVGMPVVMTLDYLPGKVFKSKINYVYPSLDAKSRTMKVRLLFNNEDGEFKPNMFAHIRIDVSAGNKALLIPKEALIRTGSQDRVVLALGEGHFKSVAVTAGRFDENDVEILSGLYAGEKVVSSAQFLLDSESSKTSDFKRMDHDMSDMNDRKNKTGKNNVATASGVINVVMMTHNMLNISRGPIKKWGRPAATMDFIVNKAIDMTALKQGMKVEFTFEVKEGEFIINKITILNHSLSSDKPAGLDAHVKV</sequence>
<dbReference type="PANTHER" id="PTHR30097:SF15">
    <property type="entry name" value="CATION EFFLUX SYSTEM PROTEIN CUSB"/>
    <property type="match status" value="1"/>
</dbReference>
<evidence type="ECO:0000259" key="6">
    <source>
        <dbReference type="Pfam" id="PF25869"/>
    </source>
</evidence>
<feature type="transmembrane region" description="Helical" evidence="4">
    <location>
        <begin position="7"/>
        <end position="25"/>
    </location>
</feature>
<keyword evidence="4" id="KW-1133">Transmembrane helix</keyword>
<name>A0ABT0L6M8_9GAMM</name>
<accession>A0ABT0L6M8</accession>
<dbReference type="InterPro" id="IPR058792">
    <property type="entry name" value="Beta-barrel_RND_2"/>
</dbReference>
<dbReference type="InterPro" id="IPR058791">
    <property type="entry name" value="3HB_CusB"/>
</dbReference>
<dbReference type="Pfam" id="PF25919">
    <property type="entry name" value="BSH_CusB"/>
    <property type="match status" value="1"/>
</dbReference>
<dbReference type="Pfam" id="PF25975">
    <property type="entry name" value="CzcB_C"/>
    <property type="match status" value="1"/>
</dbReference>